<dbReference type="AlphaFoldDB" id="A0A1A8WU62"/>
<sequence length="100" mass="11791">MPSNFGSSLSGYKELFDNPIEDTQHNYDSECSGFQSHYEDFNKFTNEEASVYDRYKFGNKCMMLYENSVMDFNGAINSEFCKELNNFKKTYEKHMIPENK</sequence>
<name>A0A1A8WU62_PLAOA</name>
<dbReference type="Proteomes" id="UP000078560">
    <property type="component" value="Unassembled WGS sequence"/>
</dbReference>
<proteinExistence type="predicted"/>
<protein>
    <submittedName>
        <fullName evidence="1">PIR Superfamily Protein</fullName>
    </submittedName>
</protein>
<reference evidence="2" key="1">
    <citation type="submission" date="2016-05" db="EMBL/GenBank/DDBJ databases">
        <authorList>
            <person name="Naeem Raeece"/>
        </authorList>
    </citation>
    <scope>NUCLEOTIDE SEQUENCE [LARGE SCALE GENOMIC DNA]</scope>
</reference>
<organism evidence="1 2">
    <name type="scientific">Plasmodium ovale curtisi</name>
    <dbReference type="NCBI Taxonomy" id="864141"/>
    <lineage>
        <taxon>Eukaryota</taxon>
        <taxon>Sar</taxon>
        <taxon>Alveolata</taxon>
        <taxon>Apicomplexa</taxon>
        <taxon>Aconoidasida</taxon>
        <taxon>Haemosporida</taxon>
        <taxon>Plasmodiidae</taxon>
        <taxon>Plasmodium</taxon>
        <taxon>Plasmodium (Plasmodium)</taxon>
    </lineage>
</organism>
<evidence type="ECO:0000313" key="2">
    <source>
        <dbReference type="Proteomes" id="UP000078560"/>
    </source>
</evidence>
<dbReference type="EMBL" id="FLQU01002195">
    <property type="protein sequence ID" value="SBS95873.1"/>
    <property type="molecule type" value="Genomic_DNA"/>
</dbReference>
<accession>A0A1A8WU62</accession>
<gene>
    <name evidence="1" type="ORF">POVCU2_0099410</name>
</gene>
<evidence type="ECO:0000313" key="1">
    <source>
        <dbReference type="EMBL" id="SBS95873.1"/>
    </source>
</evidence>